<dbReference type="GO" id="GO:0009904">
    <property type="term" value="P:chloroplast accumulation movement"/>
    <property type="evidence" value="ECO:0007669"/>
    <property type="project" value="TreeGrafter"/>
</dbReference>
<accession>A0A5N6QJR3</accession>
<evidence type="ECO:0000313" key="5">
    <source>
        <dbReference type="EMBL" id="KAE7999578.1"/>
    </source>
</evidence>
<feature type="compositionally biased region" description="Basic and acidic residues" evidence="4">
    <location>
        <begin position="250"/>
        <end position="267"/>
    </location>
</feature>
<dbReference type="AlphaFoldDB" id="A0A5N6QJR3"/>
<proteinExistence type="inferred from homology"/>
<reference evidence="5 6" key="1">
    <citation type="submission" date="2019-06" db="EMBL/GenBank/DDBJ databases">
        <title>A chromosomal-level reference genome of Carpinus fangiana (Coryloideae, Betulaceae).</title>
        <authorList>
            <person name="Yang X."/>
            <person name="Wang Z."/>
            <person name="Zhang L."/>
            <person name="Hao G."/>
            <person name="Liu J."/>
            <person name="Yang Y."/>
        </authorList>
    </citation>
    <scope>NUCLEOTIDE SEQUENCE [LARGE SCALE GENOMIC DNA]</scope>
    <source>
        <strain evidence="5">Cfa_2016G</strain>
        <tissue evidence="5">Leaf</tissue>
    </source>
</reference>
<gene>
    <name evidence="5" type="ORF">FH972_003989</name>
</gene>
<keyword evidence="6" id="KW-1185">Reference proteome</keyword>
<evidence type="ECO:0000313" key="6">
    <source>
        <dbReference type="Proteomes" id="UP000327013"/>
    </source>
</evidence>
<feature type="coiled-coil region" evidence="3">
    <location>
        <begin position="84"/>
        <end position="146"/>
    </location>
</feature>
<sequence length="285" mass="32904">MELYGEERIENQSHKARDLRESLGSTFEKAKMAELTKIKKALKRAKDSATQSWLDSRPLIDELDRKKSGLASAKNQSTMSKIAISEIESQLASTNTSVKSKKEEEIKATKMINEISQALDQTREKLEMLKQDIDEEQQARLKLKHVLQVRNQTLWTLQLKLRAAQLESEAFRASEAEALHLINRSEKDNTIVQLNHEEYNALTRRAKEETSLADWCVSVSMEQKLAAEASRNFALTRLRDLNSDKNLQRRAVKEEEITEDGFTKREAEEQDSNEYRIWQYSSSQK</sequence>
<dbReference type="GO" id="GO:0005829">
    <property type="term" value="C:cytosol"/>
    <property type="evidence" value="ECO:0007669"/>
    <property type="project" value="TreeGrafter"/>
</dbReference>
<evidence type="ECO:0000256" key="1">
    <source>
        <dbReference type="ARBA" id="ARBA00005485"/>
    </source>
</evidence>
<protein>
    <submittedName>
        <fullName evidence="5">Uncharacterized protein</fullName>
    </submittedName>
</protein>
<dbReference type="PANTHER" id="PTHR32054:SF70">
    <property type="entry name" value="OS07G0620100 PROTEIN"/>
    <property type="match status" value="1"/>
</dbReference>
<comment type="similarity">
    <text evidence="1">Belongs to the WEB family.</text>
</comment>
<name>A0A5N6QJR3_9ROSI</name>
<dbReference type="PANTHER" id="PTHR32054">
    <property type="entry name" value="HEAVY CHAIN, PUTATIVE, EXPRESSED-RELATED-RELATED"/>
    <property type="match status" value="1"/>
</dbReference>
<dbReference type="OrthoDB" id="852135at2759"/>
<organism evidence="5 6">
    <name type="scientific">Carpinus fangiana</name>
    <dbReference type="NCBI Taxonomy" id="176857"/>
    <lineage>
        <taxon>Eukaryota</taxon>
        <taxon>Viridiplantae</taxon>
        <taxon>Streptophyta</taxon>
        <taxon>Embryophyta</taxon>
        <taxon>Tracheophyta</taxon>
        <taxon>Spermatophyta</taxon>
        <taxon>Magnoliopsida</taxon>
        <taxon>eudicotyledons</taxon>
        <taxon>Gunneridae</taxon>
        <taxon>Pentapetalae</taxon>
        <taxon>rosids</taxon>
        <taxon>fabids</taxon>
        <taxon>Fagales</taxon>
        <taxon>Betulaceae</taxon>
        <taxon>Carpinus</taxon>
    </lineage>
</organism>
<dbReference type="EMBL" id="CM017321">
    <property type="protein sequence ID" value="KAE7999578.1"/>
    <property type="molecule type" value="Genomic_DNA"/>
</dbReference>
<evidence type="ECO:0000256" key="2">
    <source>
        <dbReference type="ARBA" id="ARBA00023054"/>
    </source>
</evidence>
<evidence type="ECO:0000256" key="4">
    <source>
        <dbReference type="SAM" id="MobiDB-lite"/>
    </source>
</evidence>
<dbReference type="GO" id="GO:0009903">
    <property type="term" value="P:chloroplast avoidance movement"/>
    <property type="evidence" value="ECO:0007669"/>
    <property type="project" value="TreeGrafter"/>
</dbReference>
<keyword evidence="2 3" id="KW-0175">Coiled coil</keyword>
<dbReference type="InterPro" id="IPR008545">
    <property type="entry name" value="Web"/>
</dbReference>
<feature type="region of interest" description="Disordered" evidence="4">
    <location>
        <begin position="1"/>
        <end position="21"/>
    </location>
</feature>
<feature type="region of interest" description="Disordered" evidence="4">
    <location>
        <begin position="250"/>
        <end position="273"/>
    </location>
</feature>
<dbReference type="Proteomes" id="UP000327013">
    <property type="component" value="Chromosome 1"/>
</dbReference>
<evidence type="ECO:0000256" key="3">
    <source>
        <dbReference type="SAM" id="Coils"/>
    </source>
</evidence>
<dbReference type="Pfam" id="PF05701">
    <property type="entry name" value="WEMBL"/>
    <property type="match status" value="1"/>
</dbReference>